<dbReference type="GO" id="GO:0015629">
    <property type="term" value="C:actin cytoskeleton"/>
    <property type="evidence" value="ECO:0007669"/>
    <property type="project" value="TreeGrafter"/>
</dbReference>
<dbReference type="CDD" id="cd11290">
    <property type="entry name" value="gelsolin_S1_like"/>
    <property type="match status" value="1"/>
</dbReference>
<reference evidence="2 3" key="1">
    <citation type="journal article" date="2019" name="Nat. Ecol. Evol.">
        <title>Megaphylogeny resolves global patterns of mushroom evolution.</title>
        <authorList>
            <person name="Varga T."/>
            <person name="Krizsan K."/>
            <person name="Foldi C."/>
            <person name="Dima B."/>
            <person name="Sanchez-Garcia M."/>
            <person name="Sanchez-Ramirez S."/>
            <person name="Szollosi G.J."/>
            <person name="Szarkandi J.G."/>
            <person name="Papp V."/>
            <person name="Albert L."/>
            <person name="Andreopoulos W."/>
            <person name="Angelini C."/>
            <person name="Antonin V."/>
            <person name="Barry K.W."/>
            <person name="Bougher N.L."/>
            <person name="Buchanan P."/>
            <person name="Buyck B."/>
            <person name="Bense V."/>
            <person name="Catcheside P."/>
            <person name="Chovatia M."/>
            <person name="Cooper J."/>
            <person name="Damon W."/>
            <person name="Desjardin D."/>
            <person name="Finy P."/>
            <person name="Geml J."/>
            <person name="Haridas S."/>
            <person name="Hughes K."/>
            <person name="Justo A."/>
            <person name="Karasinski D."/>
            <person name="Kautmanova I."/>
            <person name="Kiss B."/>
            <person name="Kocsube S."/>
            <person name="Kotiranta H."/>
            <person name="LaButti K.M."/>
            <person name="Lechner B.E."/>
            <person name="Liimatainen K."/>
            <person name="Lipzen A."/>
            <person name="Lukacs Z."/>
            <person name="Mihaltcheva S."/>
            <person name="Morgado L.N."/>
            <person name="Niskanen T."/>
            <person name="Noordeloos M.E."/>
            <person name="Ohm R.A."/>
            <person name="Ortiz-Santana B."/>
            <person name="Ovrebo C."/>
            <person name="Racz N."/>
            <person name="Riley R."/>
            <person name="Savchenko A."/>
            <person name="Shiryaev A."/>
            <person name="Soop K."/>
            <person name="Spirin V."/>
            <person name="Szebenyi C."/>
            <person name="Tomsovsky M."/>
            <person name="Tulloss R.E."/>
            <person name="Uehling J."/>
            <person name="Grigoriev I.V."/>
            <person name="Vagvolgyi C."/>
            <person name="Papp T."/>
            <person name="Martin F.M."/>
            <person name="Miettinen O."/>
            <person name="Hibbett D.S."/>
            <person name="Nagy L.G."/>
        </authorList>
    </citation>
    <scope>NUCLEOTIDE SEQUENCE [LARGE SCALE GENOMIC DNA]</scope>
    <source>
        <strain evidence="2 3">CBS 121175</strain>
    </source>
</reference>
<protein>
    <submittedName>
        <fullName evidence="2">Fragmin60</fullName>
    </submittedName>
</protein>
<proteinExistence type="predicted"/>
<dbReference type="Proteomes" id="UP000307440">
    <property type="component" value="Unassembled WGS sequence"/>
</dbReference>
<dbReference type="InterPro" id="IPR007123">
    <property type="entry name" value="Gelsolin-like_dom"/>
</dbReference>
<dbReference type="OrthoDB" id="6375767at2759"/>
<dbReference type="EMBL" id="ML210201">
    <property type="protein sequence ID" value="TFK24378.1"/>
    <property type="molecule type" value="Genomic_DNA"/>
</dbReference>
<feature type="domain" description="Gelsolin-like" evidence="1">
    <location>
        <begin position="66"/>
        <end position="140"/>
    </location>
</feature>
<sequence length="390" mass="43254">MAYLTKPTVYNIEDSNIALLGSDVEKRVRENAGDAEPAWETAGQDAGLKIWRIEQFHIADWAEDRYGSFYAGDSYIVLYTYKSSPEAKDLSFNLHFWLGANTTVDEAGTAAYKTVELDDHLHGKPVQFREVQGYESPQFLSYFQRFTCLDGGVATGFRKVVDPPPLDVRKLYRITLSRLPSRIGEAGKSKSTLVVREVPAEAASLVAGDTYVLDRGEEVWQLNTTESAGQERYKAAEFVQSLIAERKGQCQLKVFDEGHSGVSGFLGEFGEGTTLLPSPLANQQTQPIKIFKVSDASGKLEFTPLQGPVGSLLSSSDAFLIDDTHNLARPALYAWIGKQASLAERRSVIQYAQNYLYRERDSHVGLLGVPIIKMDEGRESRDFTDILSAS</sequence>
<dbReference type="InterPro" id="IPR029006">
    <property type="entry name" value="ADF-H/Gelsolin-like_dom_sf"/>
</dbReference>
<keyword evidence="3" id="KW-1185">Reference proteome</keyword>
<dbReference type="AlphaFoldDB" id="A0A5C3L7Z9"/>
<accession>A0A5C3L7Z9</accession>
<dbReference type="Pfam" id="PF00626">
    <property type="entry name" value="Gelsolin"/>
    <property type="match status" value="2"/>
</dbReference>
<dbReference type="GO" id="GO:0008154">
    <property type="term" value="P:actin polymerization or depolymerization"/>
    <property type="evidence" value="ECO:0007669"/>
    <property type="project" value="TreeGrafter"/>
</dbReference>
<gene>
    <name evidence="2" type="ORF">FA15DRAFT_641114</name>
</gene>
<dbReference type="Gene3D" id="3.40.20.10">
    <property type="entry name" value="Severin"/>
    <property type="match status" value="3"/>
</dbReference>
<dbReference type="PRINTS" id="PR00597">
    <property type="entry name" value="GELSOLIN"/>
</dbReference>
<dbReference type="SUPFAM" id="SSF55753">
    <property type="entry name" value="Actin depolymerizing proteins"/>
    <property type="match status" value="3"/>
</dbReference>
<dbReference type="STRING" id="230819.A0A5C3L7Z9"/>
<organism evidence="2 3">
    <name type="scientific">Coprinopsis marcescibilis</name>
    <name type="common">Agaric fungus</name>
    <name type="synonym">Psathyrella marcescibilis</name>
    <dbReference type="NCBI Taxonomy" id="230819"/>
    <lineage>
        <taxon>Eukaryota</taxon>
        <taxon>Fungi</taxon>
        <taxon>Dikarya</taxon>
        <taxon>Basidiomycota</taxon>
        <taxon>Agaricomycotina</taxon>
        <taxon>Agaricomycetes</taxon>
        <taxon>Agaricomycetidae</taxon>
        <taxon>Agaricales</taxon>
        <taxon>Agaricineae</taxon>
        <taxon>Psathyrellaceae</taxon>
        <taxon>Coprinopsis</taxon>
    </lineage>
</organism>
<name>A0A5C3L7Z9_COPMA</name>
<dbReference type="GO" id="GO:0005737">
    <property type="term" value="C:cytoplasm"/>
    <property type="evidence" value="ECO:0007669"/>
    <property type="project" value="TreeGrafter"/>
</dbReference>
<dbReference type="GO" id="GO:0051015">
    <property type="term" value="F:actin filament binding"/>
    <property type="evidence" value="ECO:0007669"/>
    <property type="project" value="InterPro"/>
</dbReference>
<dbReference type="PANTHER" id="PTHR11977:SF130">
    <property type="entry name" value="SEVERIN"/>
    <property type="match status" value="1"/>
</dbReference>
<dbReference type="PANTHER" id="PTHR11977">
    <property type="entry name" value="VILLIN"/>
    <property type="match status" value="1"/>
</dbReference>
<evidence type="ECO:0000313" key="2">
    <source>
        <dbReference type="EMBL" id="TFK24378.1"/>
    </source>
</evidence>
<feature type="domain" description="Gelsolin-like" evidence="1">
    <location>
        <begin position="311"/>
        <end position="383"/>
    </location>
</feature>
<dbReference type="SMART" id="SM00262">
    <property type="entry name" value="GEL"/>
    <property type="match status" value="3"/>
</dbReference>
<evidence type="ECO:0000313" key="3">
    <source>
        <dbReference type="Proteomes" id="UP000307440"/>
    </source>
</evidence>
<evidence type="ECO:0000259" key="1">
    <source>
        <dbReference type="Pfam" id="PF00626"/>
    </source>
</evidence>
<dbReference type="InterPro" id="IPR007122">
    <property type="entry name" value="Villin/Gelsolin"/>
</dbReference>